<dbReference type="GO" id="GO:1990281">
    <property type="term" value="C:efflux pump complex"/>
    <property type="evidence" value="ECO:0007669"/>
    <property type="project" value="TreeGrafter"/>
</dbReference>
<organism evidence="2 3">
    <name type="scientific">Planotetraspora thailandica</name>
    <dbReference type="NCBI Taxonomy" id="487172"/>
    <lineage>
        <taxon>Bacteria</taxon>
        <taxon>Bacillati</taxon>
        <taxon>Actinomycetota</taxon>
        <taxon>Actinomycetes</taxon>
        <taxon>Streptosporangiales</taxon>
        <taxon>Streptosporangiaceae</taxon>
        <taxon>Planotetraspora</taxon>
    </lineage>
</organism>
<feature type="region of interest" description="Disordered" evidence="1">
    <location>
        <begin position="177"/>
        <end position="213"/>
    </location>
</feature>
<evidence type="ECO:0000313" key="3">
    <source>
        <dbReference type="Proteomes" id="UP000605992"/>
    </source>
</evidence>
<feature type="compositionally biased region" description="Polar residues" evidence="1">
    <location>
        <begin position="306"/>
        <end position="329"/>
    </location>
</feature>
<keyword evidence="3" id="KW-1185">Reference proteome</keyword>
<feature type="compositionally biased region" description="Low complexity" evidence="1">
    <location>
        <begin position="189"/>
        <end position="205"/>
    </location>
</feature>
<sequence>MGEGTSRRRMRWLMGTMVAMTVVSVAGLGASLVIKSPQQVAAETAPPRKSVLTAQVIRQTLASTVVMRGTVGPVRSIDVQPRAPVGSMAVVTRVPVRQGHAVRQGSVVVEVSGRPVILLRGDLPAYRDLHVGDKGPDVAQLIRALRVLGYVDGDAEDTYSSGTATALKQLYGHLKYEPPTVDSTGPTNSGSSATEGEVAGAAETGPNDAAASEKTAPQVYLPAAEVVFVPSSSAVAISVPVRRGSIVKGPVLTLAWGGLQVRATLPDEDKGLVSVGQRVELSSGQDGMRRVAIVSAIGRYSAGASRDSTSGDATQGLPGSSGTVTPNDSDASDGEAGYPLVIKGRKPIPAVWNGADLQVSITTAATSAPVLAVPIAAVYSSADSSTRVVKWVGGRKIPVEVRTGVSANGWVQVTPIGSIALLKGDQVVVGQ</sequence>
<dbReference type="EMBL" id="BOOR01000032">
    <property type="protein sequence ID" value="GII56063.1"/>
    <property type="molecule type" value="Genomic_DNA"/>
</dbReference>
<feature type="region of interest" description="Disordered" evidence="1">
    <location>
        <begin position="303"/>
        <end position="336"/>
    </location>
</feature>
<accession>A0A8J3V3E8</accession>
<proteinExistence type="predicted"/>
<dbReference type="AlphaFoldDB" id="A0A8J3V3E8"/>
<dbReference type="SUPFAM" id="SSF47090">
    <property type="entry name" value="PGBD-like"/>
    <property type="match status" value="1"/>
</dbReference>
<gene>
    <name evidence="2" type="ORF">Pth03_44520</name>
</gene>
<protein>
    <submittedName>
        <fullName evidence="2">Peptidoglycan-binding protein</fullName>
    </submittedName>
</protein>
<evidence type="ECO:0000313" key="2">
    <source>
        <dbReference type="EMBL" id="GII56063.1"/>
    </source>
</evidence>
<dbReference type="PANTHER" id="PTHR30469">
    <property type="entry name" value="MULTIDRUG RESISTANCE PROTEIN MDTA"/>
    <property type="match status" value="1"/>
</dbReference>
<dbReference type="GO" id="GO:0015562">
    <property type="term" value="F:efflux transmembrane transporter activity"/>
    <property type="evidence" value="ECO:0007669"/>
    <property type="project" value="TreeGrafter"/>
</dbReference>
<name>A0A8J3V3E8_9ACTN</name>
<dbReference type="PANTHER" id="PTHR30469:SF15">
    <property type="entry name" value="HLYD FAMILY OF SECRETION PROTEINS"/>
    <property type="match status" value="1"/>
</dbReference>
<evidence type="ECO:0000256" key="1">
    <source>
        <dbReference type="SAM" id="MobiDB-lite"/>
    </source>
</evidence>
<dbReference type="Proteomes" id="UP000605992">
    <property type="component" value="Unassembled WGS sequence"/>
</dbReference>
<dbReference type="InterPro" id="IPR036365">
    <property type="entry name" value="PGBD-like_sf"/>
</dbReference>
<dbReference type="Gene3D" id="2.40.420.20">
    <property type="match status" value="1"/>
</dbReference>
<reference evidence="2" key="1">
    <citation type="submission" date="2021-01" db="EMBL/GenBank/DDBJ databases">
        <title>Whole genome shotgun sequence of Planotetraspora thailandica NBRC 104271.</title>
        <authorList>
            <person name="Komaki H."/>
            <person name="Tamura T."/>
        </authorList>
    </citation>
    <scope>NUCLEOTIDE SEQUENCE</scope>
    <source>
        <strain evidence="2">NBRC 104271</strain>
    </source>
</reference>
<comment type="caution">
    <text evidence="2">The sequence shown here is derived from an EMBL/GenBank/DDBJ whole genome shotgun (WGS) entry which is preliminary data.</text>
</comment>